<dbReference type="GO" id="GO:0008168">
    <property type="term" value="F:methyltransferase activity"/>
    <property type="evidence" value="ECO:0007669"/>
    <property type="project" value="TreeGrafter"/>
</dbReference>
<reference evidence="3" key="1">
    <citation type="submission" date="2025-08" db="UniProtKB">
        <authorList>
            <consortium name="RefSeq"/>
        </authorList>
    </citation>
    <scope>IDENTIFICATION</scope>
    <source>
        <tissue evidence="3">Liver</tissue>
    </source>
</reference>
<evidence type="ECO:0000256" key="1">
    <source>
        <dbReference type="SAM" id="Phobius"/>
    </source>
</evidence>
<name>A0A9F5N013_PYTBI</name>
<dbReference type="CTD" id="25840"/>
<gene>
    <name evidence="3" type="primary">METTL7A</name>
</gene>
<dbReference type="Proteomes" id="UP000695026">
    <property type="component" value="Unplaced"/>
</dbReference>
<dbReference type="GeneID" id="103048342"/>
<dbReference type="PANTHER" id="PTHR45036">
    <property type="entry name" value="METHYLTRANSFERASE LIKE 7B"/>
    <property type="match status" value="1"/>
</dbReference>
<evidence type="ECO:0000313" key="2">
    <source>
        <dbReference type="Proteomes" id="UP000695026"/>
    </source>
</evidence>
<accession>A0A9F5N013</accession>
<keyword evidence="1" id="KW-1133">Transmembrane helix</keyword>
<keyword evidence="1" id="KW-0812">Transmembrane</keyword>
<dbReference type="RefSeq" id="XP_025030785.1">
    <property type="nucleotide sequence ID" value="XM_025175017.1"/>
</dbReference>
<dbReference type="InterPro" id="IPR052356">
    <property type="entry name" value="Thiol_S-MT"/>
</dbReference>
<keyword evidence="1" id="KW-0472">Membrane</keyword>
<feature type="transmembrane region" description="Helical" evidence="1">
    <location>
        <begin position="12"/>
        <end position="35"/>
    </location>
</feature>
<evidence type="ECO:0000313" key="3">
    <source>
        <dbReference type="RefSeq" id="XP_025030785.1"/>
    </source>
</evidence>
<dbReference type="PANTHER" id="PTHR45036:SF1">
    <property type="entry name" value="METHYLTRANSFERASE LIKE 7A"/>
    <property type="match status" value="1"/>
</dbReference>
<keyword evidence="2" id="KW-1185">Reference proteome</keyword>
<organism evidence="2 3">
    <name type="scientific">Python bivittatus</name>
    <name type="common">Burmese python</name>
    <name type="synonym">Python molurus bivittatus</name>
    <dbReference type="NCBI Taxonomy" id="176946"/>
    <lineage>
        <taxon>Eukaryota</taxon>
        <taxon>Metazoa</taxon>
        <taxon>Chordata</taxon>
        <taxon>Craniata</taxon>
        <taxon>Vertebrata</taxon>
        <taxon>Euteleostomi</taxon>
        <taxon>Lepidosauria</taxon>
        <taxon>Squamata</taxon>
        <taxon>Bifurcata</taxon>
        <taxon>Unidentata</taxon>
        <taxon>Episquamata</taxon>
        <taxon>Toxicofera</taxon>
        <taxon>Serpentes</taxon>
        <taxon>Henophidia</taxon>
        <taxon>Pythonidae</taxon>
        <taxon>Python</taxon>
    </lineage>
</organism>
<sequence length="181" mass="20941">MFEKFSLPSPLTMLIFLLQRCLQLLVLLISVLSYLDLWDPICKKSFPHLMKRFSKLYNGRMHKEKETLFRNMKDFADPSGKLHLLEIGVGTGTNFKFYPSGSRGGAYYFIEHVAADRSTWTYFWQQICDPAWGYLGEGCSVLRETWKDLENAEFSKLNLQHMAAPLVVPVVCPHIYGYAMK</sequence>
<dbReference type="AlphaFoldDB" id="A0A9F5N013"/>
<proteinExistence type="predicted"/>
<protein>
    <submittedName>
        <fullName evidence="3">Methyltransferase-like protein 7A isoform X1</fullName>
    </submittedName>
</protein>